<reference evidence="5 6" key="1">
    <citation type="submission" date="2023-03" db="EMBL/GenBank/DDBJ databases">
        <title>Achromobacter spanius LIG8.</title>
        <authorList>
            <person name="Shrestha S."/>
        </authorList>
    </citation>
    <scope>NUCLEOTIDE SEQUENCE [LARGE SCALE GENOMIC DNA]</scope>
    <source>
        <strain evidence="5 6">LIG8</strain>
    </source>
</reference>
<proteinExistence type="inferred from homology"/>
<evidence type="ECO:0000256" key="2">
    <source>
        <dbReference type="ARBA" id="ARBA00022598"/>
    </source>
</evidence>
<dbReference type="InterPro" id="IPR000873">
    <property type="entry name" value="AMP-dep_synth/lig_dom"/>
</dbReference>
<evidence type="ECO:0000256" key="1">
    <source>
        <dbReference type="ARBA" id="ARBA00006432"/>
    </source>
</evidence>
<protein>
    <submittedName>
        <fullName evidence="5">AMP-binding protein</fullName>
    </submittedName>
</protein>
<dbReference type="PANTHER" id="PTHR43201:SF5">
    <property type="entry name" value="MEDIUM-CHAIN ACYL-COA LIGASE ACSF2, MITOCHONDRIAL"/>
    <property type="match status" value="1"/>
</dbReference>
<accession>A0ABY8H0C9</accession>
<dbReference type="SUPFAM" id="SSF56801">
    <property type="entry name" value="Acetyl-CoA synthetase-like"/>
    <property type="match status" value="1"/>
</dbReference>
<dbReference type="InterPro" id="IPR025110">
    <property type="entry name" value="AMP-bd_C"/>
</dbReference>
<dbReference type="Proteomes" id="UP001214170">
    <property type="component" value="Chromosome"/>
</dbReference>
<dbReference type="PROSITE" id="PS00455">
    <property type="entry name" value="AMP_BINDING"/>
    <property type="match status" value="1"/>
</dbReference>
<dbReference type="Pfam" id="PF13193">
    <property type="entry name" value="AMP-binding_C"/>
    <property type="match status" value="1"/>
</dbReference>
<evidence type="ECO:0000259" key="4">
    <source>
        <dbReference type="Pfam" id="PF13193"/>
    </source>
</evidence>
<dbReference type="Gene3D" id="3.30.300.30">
    <property type="match status" value="1"/>
</dbReference>
<dbReference type="RefSeq" id="WP_268082071.1">
    <property type="nucleotide sequence ID" value="NZ_CP106885.1"/>
</dbReference>
<dbReference type="InterPro" id="IPR045851">
    <property type="entry name" value="AMP-bd_C_sf"/>
</dbReference>
<gene>
    <name evidence="5" type="ORF">P8T11_10070</name>
</gene>
<feature type="domain" description="AMP-binding enzyme C-terminal" evidence="4">
    <location>
        <begin position="415"/>
        <end position="490"/>
    </location>
</feature>
<organism evidence="5 6">
    <name type="scientific">Achromobacter spanius</name>
    <dbReference type="NCBI Taxonomy" id="217203"/>
    <lineage>
        <taxon>Bacteria</taxon>
        <taxon>Pseudomonadati</taxon>
        <taxon>Pseudomonadota</taxon>
        <taxon>Betaproteobacteria</taxon>
        <taxon>Burkholderiales</taxon>
        <taxon>Alcaligenaceae</taxon>
        <taxon>Achromobacter</taxon>
    </lineage>
</organism>
<dbReference type="InterPro" id="IPR020845">
    <property type="entry name" value="AMP-binding_CS"/>
</dbReference>
<evidence type="ECO:0000313" key="6">
    <source>
        <dbReference type="Proteomes" id="UP001214170"/>
    </source>
</evidence>
<keyword evidence="6" id="KW-1185">Reference proteome</keyword>
<feature type="domain" description="AMP-dependent synthetase/ligase" evidence="3">
    <location>
        <begin position="9"/>
        <end position="358"/>
    </location>
</feature>
<evidence type="ECO:0000313" key="5">
    <source>
        <dbReference type="EMBL" id="WFP10193.1"/>
    </source>
</evidence>
<name>A0ABY8H0C9_9BURK</name>
<dbReference type="InterPro" id="IPR042099">
    <property type="entry name" value="ANL_N_sf"/>
</dbReference>
<evidence type="ECO:0000259" key="3">
    <source>
        <dbReference type="Pfam" id="PF00501"/>
    </source>
</evidence>
<dbReference type="PANTHER" id="PTHR43201">
    <property type="entry name" value="ACYL-COA SYNTHETASE"/>
    <property type="match status" value="1"/>
</dbReference>
<comment type="similarity">
    <text evidence="1">Belongs to the ATP-dependent AMP-binding enzyme family.</text>
</comment>
<dbReference type="EMBL" id="CP121261">
    <property type="protein sequence ID" value="WFP10193.1"/>
    <property type="molecule type" value="Genomic_DNA"/>
</dbReference>
<dbReference type="Gene3D" id="3.40.50.12780">
    <property type="entry name" value="N-terminal domain of ligase-like"/>
    <property type="match status" value="1"/>
</dbReference>
<sequence length="508" mass="55485">MTARIIAGDLSLTREALVARGEQVAAGLAAMGVREGDVIAVLLRNGMPYLEIIQACKRLGCYYCPINWHYTADEVAFLVADSGARVLIAEDDLWRQVHATLPAGLPALRVAATGDAVAAPRSEDGGDSADYNAWRNAQPRYDGPVVAPRGHMAYTSGTTGRPKGVVRQPFPVDRLAEHLAAVESVVEQAYGLRQGCRALLPAPIYHSAPSVFAQVALRVCDTLVLTARFDPLEVLRLIEQHRIDTVYLVPIMYVRLLKLDARTRASFDLSSLRFVASTGAPCAPELKRAMIDWLGPVIHETYASSEAGMVTVIDSHEALAKPGSAGRPIGPAQVRVYGDDGRVCAPGEVGRIYVRQPAYADFTYRNHPEARQAVERDGLIGLGDLGYVDEDGYLFVCDRESDLVISGGVNIYPAEIEHHLTQYPGVADCAVFGVPDAEFGERLLGLIQPAADTDINVQDLMQWLSTRIARYKVPRELLLRPALPRDDNGKIAKRRLRAEFWAGQARKV</sequence>
<dbReference type="Pfam" id="PF00501">
    <property type="entry name" value="AMP-binding"/>
    <property type="match status" value="1"/>
</dbReference>
<keyword evidence="2" id="KW-0436">Ligase</keyword>